<dbReference type="SUPFAM" id="SSF74653">
    <property type="entry name" value="TolA/TonB C-terminal domain"/>
    <property type="match status" value="1"/>
</dbReference>
<comment type="caution">
    <text evidence="13">The sequence shown here is derived from an EMBL/GenBank/DDBJ whole genome shotgun (WGS) entry which is preliminary data.</text>
</comment>
<feature type="domain" description="TonB C-terminal" evidence="12">
    <location>
        <begin position="37"/>
        <end position="134"/>
    </location>
</feature>
<evidence type="ECO:0000256" key="6">
    <source>
        <dbReference type="ARBA" id="ARBA00022692"/>
    </source>
</evidence>
<dbReference type="InterPro" id="IPR051045">
    <property type="entry name" value="TonB-dependent_transducer"/>
</dbReference>
<dbReference type="SUPFAM" id="SSF48452">
    <property type="entry name" value="TPR-like"/>
    <property type="match status" value="1"/>
</dbReference>
<feature type="chain" id="PRO_5047488282" description="Protein TonB" evidence="11">
    <location>
        <begin position="21"/>
        <end position="281"/>
    </location>
</feature>
<dbReference type="PANTHER" id="PTHR33446:SF14">
    <property type="entry name" value="PROTEIN TONB"/>
    <property type="match status" value="1"/>
</dbReference>
<evidence type="ECO:0000256" key="3">
    <source>
        <dbReference type="ARBA" id="ARBA00022448"/>
    </source>
</evidence>
<dbReference type="InterPro" id="IPR006260">
    <property type="entry name" value="TonB/TolA_C"/>
</dbReference>
<keyword evidence="5 10" id="KW-0997">Cell inner membrane</keyword>
<keyword evidence="9" id="KW-0472">Membrane</keyword>
<dbReference type="RefSeq" id="WP_220108411.1">
    <property type="nucleotide sequence ID" value="NZ_JAHZST010000002.1"/>
</dbReference>
<evidence type="ECO:0000256" key="2">
    <source>
        <dbReference type="ARBA" id="ARBA00006555"/>
    </source>
</evidence>
<dbReference type="InterPro" id="IPR037682">
    <property type="entry name" value="TonB_C"/>
</dbReference>
<evidence type="ECO:0000259" key="12">
    <source>
        <dbReference type="PROSITE" id="PS52015"/>
    </source>
</evidence>
<sequence length="281" mass="31433">MKIQLITLSLILLTFGCATVGSHSTSETIVTQKNNLSKLSKRPMVKPSPAQYPIDAANKGIEGWVQLNFDINAQGNTENISVLKSSPKGVFDQAAIKSLSKWEYRPKIVNGEAVHQHGQTIQLDFTLSDKNEVKSDSFTSNFIPRPPNKNQLITDQKLRKSITHSFQLYLKGDPEQALLTAKNIKTSTPFEQAYVNRLIGNFAAENGNFNSAINYLTTATEKQLLADKDHAAAMRLLADLNYQQTYYQAAIDTYKRWINFTGDTDAQMMERIANAELKLSK</sequence>
<keyword evidence="4 10" id="KW-1003">Cell membrane</keyword>
<evidence type="ECO:0000256" key="11">
    <source>
        <dbReference type="SAM" id="SignalP"/>
    </source>
</evidence>
<keyword evidence="8" id="KW-1133">Transmembrane helix</keyword>
<dbReference type="PROSITE" id="PS51257">
    <property type="entry name" value="PROKAR_LIPOPROTEIN"/>
    <property type="match status" value="1"/>
</dbReference>
<proteinExistence type="inferred from homology"/>
<dbReference type="InterPro" id="IPR003538">
    <property type="entry name" value="TonB"/>
</dbReference>
<keyword evidence="6" id="KW-0812">Transmembrane</keyword>
<organism evidence="13 14">
    <name type="scientific">Shewanella nanhaiensis</name>
    <dbReference type="NCBI Taxonomy" id="2864872"/>
    <lineage>
        <taxon>Bacteria</taxon>
        <taxon>Pseudomonadati</taxon>
        <taxon>Pseudomonadota</taxon>
        <taxon>Gammaproteobacteria</taxon>
        <taxon>Alteromonadales</taxon>
        <taxon>Shewanellaceae</taxon>
        <taxon>Shewanella</taxon>
    </lineage>
</organism>
<comment type="function">
    <text evidence="10">Interacts with outer membrane receptor proteins that carry out high-affinity binding and energy dependent uptake into the periplasmic space of specific substrates. It could act to transduce energy from the cytoplasmic membrane to specific energy-requiring processes in the outer membrane, resulting in the release into the periplasm of ligands bound by these outer membrane proteins.</text>
</comment>
<evidence type="ECO:0000256" key="8">
    <source>
        <dbReference type="ARBA" id="ARBA00022989"/>
    </source>
</evidence>
<dbReference type="EMBL" id="JAHZST010000002">
    <property type="protein sequence ID" value="MBW8182739.1"/>
    <property type="molecule type" value="Genomic_DNA"/>
</dbReference>
<dbReference type="PROSITE" id="PS52015">
    <property type="entry name" value="TONB_CTD"/>
    <property type="match status" value="1"/>
</dbReference>
<evidence type="ECO:0000313" key="13">
    <source>
        <dbReference type="EMBL" id="MBW8182739.1"/>
    </source>
</evidence>
<evidence type="ECO:0000256" key="9">
    <source>
        <dbReference type="ARBA" id="ARBA00023136"/>
    </source>
</evidence>
<dbReference type="NCBIfam" id="TIGR01352">
    <property type="entry name" value="tonB_Cterm"/>
    <property type="match status" value="1"/>
</dbReference>
<dbReference type="InterPro" id="IPR011990">
    <property type="entry name" value="TPR-like_helical_dom_sf"/>
</dbReference>
<dbReference type="PRINTS" id="PR01374">
    <property type="entry name" value="TONBPROTEIN"/>
</dbReference>
<evidence type="ECO:0000256" key="1">
    <source>
        <dbReference type="ARBA" id="ARBA00004383"/>
    </source>
</evidence>
<dbReference type="Gene3D" id="3.30.1150.10">
    <property type="match status" value="1"/>
</dbReference>
<dbReference type="Pfam" id="PF03544">
    <property type="entry name" value="TonB_C"/>
    <property type="match status" value="1"/>
</dbReference>
<name>A0ABS7DZ80_9GAMM</name>
<dbReference type="Gene3D" id="1.25.40.10">
    <property type="entry name" value="Tetratricopeptide repeat domain"/>
    <property type="match status" value="1"/>
</dbReference>
<keyword evidence="10" id="KW-0735">Signal-anchor</keyword>
<keyword evidence="7 10" id="KW-0653">Protein transport</keyword>
<evidence type="ECO:0000313" key="14">
    <source>
        <dbReference type="Proteomes" id="UP001195963"/>
    </source>
</evidence>
<gene>
    <name evidence="13" type="ORF">K0625_03605</name>
</gene>
<evidence type="ECO:0000256" key="5">
    <source>
        <dbReference type="ARBA" id="ARBA00022519"/>
    </source>
</evidence>
<comment type="subcellular location">
    <subcellularLocation>
        <location evidence="1 10">Cell inner membrane</location>
        <topology evidence="1 10">Single-pass membrane protein</topology>
        <orientation evidence="1 10">Periplasmic side</orientation>
    </subcellularLocation>
</comment>
<keyword evidence="11" id="KW-0732">Signal</keyword>
<accession>A0ABS7DZ80</accession>
<evidence type="ECO:0000256" key="7">
    <source>
        <dbReference type="ARBA" id="ARBA00022927"/>
    </source>
</evidence>
<dbReference type="Proteomes" id="UP001195963">
    <property type="component" value="Unassembled WGS sequence"/>
</dbReference>
<evidence type="ECO:0000256" key="10">
    <source>
        <dbReference type="RuleBase" id="RU362123"/>
    </source>
</evidence>
<evidence type="ECO:0000256" key="4">
    <source>
        <dbReference type="ARBA" id="ARBA00022475"/>
    </source>
</evidence>
<dbReference type="PANTHER" id="PTHR33446">
    <property type="entry name" value="PROTEIN TONB-RELATED"/>
    <property type="match status" value="1"/>
</dbReference>
<keyword evidence="14" id="KW-1185">Reference proteome</keyword>
<feature type="signal peptide" evidence="11">
    <location>
        <begin position="1"/>
        <end position="20"/>
    </location>
</feature>
<keyword evidence="3 10" id="KW-0813">Transport</keyword>
<reference evidence="13 14" key="1">
    <citation type="submission" date="2021-07" db="EMBL/GenBank/DDBJ databases">
        <title>Shewanella sp. nov, isolated from SCS.</title>
        <authorList>
            <person name="Cao W.R."/>
        </authorList>
    </citation>
    <scope>NUCLEOTIDE SEQUENCE [LARGE SCALE GENOMIC DNA]</scope>
    <source>
        <strain evidence="13 14">NR704-98</strain>
    </source>
</reference>
<protein>
    <recommendedName>
        <fullName evidence="10">Protein TonB</fullName>
    </recommendedName>
</protein>
<comment type="similarity">
    <text evidence="2 10">Belongs to the TonB family.</text>
</comment>